<name>A0A8S5R6M9_9VIRU</name>
<protein>
    <submittedName>
        <fullName evidence="1">Uncharacterized protein</fullName>
    </submittedName>
</protein>
<dbReference type="EMBL" id="BK015827">
    <property type="protein sequence ID" value="DAE27040.1"/>
    <property type="molecule type" value="Genomic_DNA"/>
</dbReference>
<accession>A0A8S5R6M9</accession>
<proteinExistence type="predicted"/>
<evidence type="ECO:0000313" key="1">
    <source>
        <dbReference type="EMBL" id="DAE27040.1"/>
    </source>
</evidence>
<reference evidence="1" key="1">
    <citation type="journal article" date="2021" name="Proc. Natl. Acad. Sci. U.S.A.">
        <title>A Catalog of Tens of Thousands of Viruses from Human Metagenomes Reveals Hidden Associations with Chronic Diseases.</title>
        <authorList>
            <person name="Tisza M.J."/>
            <person name="Buck C.B."/>
        </authorList>
    </citation>
    <scope>NUCLEOTIDE SEQUENCE</scope>
    <source>
        <strain evidence="1">Ctah610</strain>
    </source>
</reference>
<sequence length="35" mass="3850">MFASDLFDTVRSPLSLIVTLIHCEEKLSSSAILLV</sequence>
<organism evidence="1">
    <name type="scientific">virus sp. ctah610</name>
    <dbReference type="NCBI Taxonomy" id="2826807"/>
    <lineage>
        <taxon>Viruses</taxon>
    </lineage>
</organism>